<gene>
    <name evidence="1" type="ORF">SAMN04487824_10611</name>
</gene>
<proteinExistence type="predicted"/>
<accession>A0A1G6JXG5</accession>
<dbReference type="STRING" id="604330.SAMN04489857_1479"/>
<protein>
    <recommendedName>
        <fullName evidence="3">HEAT repeat domain-containing protein</fullName>
    </recommendedName>
</protein>
<evidence type="ECO:0000313" key="1">
    <source>
        <dbReference type="EMBL" id="SDC23469.1"/>
    </source>
</evidence>
<dbReference type="AlphaFoldDB" id="A0A1G6JXG5"/>
<name>A0A1G6JXG5_9ACTN</name>
<dbReference type="EMBL" id="FMZL01000006">
    <property type="protein sequence ID" value="SDC23469.1"/>
    <property type="molecule type" value="Genomic_DNA"/>
</dbReference>
<sequence length="192" mass="20602">MAEEAKTADEKSLELLIAQLGGSHRRGRQEASRIVAAIAKASPDAVLPYADDLVDALDRPEAQTRWQVLEALTALSAVDAQAAAAALDGAEASLFDEDSPIVRLAAFKFLAALGARSKRLSASVWPLLDEAVQCYHGDPEYRDMLVALGEFARGDVSDEVKAALVARVSFDAKSGRDYVKTMSQEIIDAVKE</sequence>
<dbReference type="InterPro" id="IPR011989">
    <property type="entry name" value="ARM-like"/>
</dbReference>
<reference evidence="2" key="1">
    <citation type="submission" date="2016-10" db="EMBL/GenBank/DDBJ databases">
        <authorList>
            <person name="Varghese N."/>
            <person name="Submissions S."/>
        </authorList>
    </citation>
    <scope>NUCLEOTIDE SEQUENCE [LARGE SCALE GENOMIC DNA]</scope>
    <source>
        <strain evidence="2">DSM 22619</strain>
    </source>
</reference>
<dbReference type="SUPFAM" id="SSF48371">
    <property type="entry name" value="ARM repeat"/>
    <property type="match status" value="1"/>
</dbReference>
<dbReference type="Gene3D" id="1.25.10.10">
    <property type="entry name" value="Leucine-rich Repeat Variant"/>
    <property type="match status" value="1"/>
</dbReference>
<evidence type="ECO:0000313" key="2">
    <source>
        <dbReference type="Proteomes" id="UP000198528"/>
    </source>
</evidence>
<dbReference type="InterPro" id="IPR016024">
    <property type="entry name" value="ARM-type_fold"/>
</dbReference>
<evidence type="ECO:0008006" key="3">
    <source>
        <dbReference type="Google" id="ProtNLM"/>
    </source>
</evidence>
<organism evidence="1 2">
    <name type="scientific">Parafannyhessea umbonata</name>
    <dbReference type="NCBI Taxonomy" id="604330"/>
    <lineage>
        <taxon>Bacteria</taxon>
        <taxon>Bacillati</taxon>
        <taxon>Actinomycetota</taxon>
        <taxon>Coriobacteriia</taxon>
        <taxon>Coriobacteriales</taxon>
        <taxon>Atopobiaceae</taxon>
        <taxon>Parafannyhessea</taxon>
    </lineage>
</organism>
<dbReference type="Proteomes" id="UP000198528">
    <property type="component" value="Unassembled WGS sequence"/>
</dbReference>
<keyword evidence="2" id="KW-1185">Reference proteome</keyword>
<dbReference type="RefSeq" id="WP_090845802.1">
    <property type="nucleotide sequence ID" value="NZ_FMZL01000006.1"/>
</dbReference>